<evidence type="ECO:0000256" key="5">
    <source>
        <dbReference type="ARBA" id="ARBA00012756"/>
    </source>
</evidence>
<dbReference type="InterPro" id="IPR037110">
    <property type="entry name" value="Betagal_dom2_sf"/>
</dbReference>
<dbReference type="Gene3D" id="2.102.20.10">
    <property type="entry name" value="Beta-galactosidase, domain 2"/>
    <property type="match status" value="1"/>
</dbReference>
<dbReference type="FunFam" id="2.60.120.260:FF:000088">
    <property type="entry name" value="Beta-galactosidase A"/>
    <property type="match status" value="1"/>
</dbReference>
<comment type="catalytic activity">
    <reaction evidence="1 14">
        <text>Hydrolysis of terminal non-reducing beta-D-galactose residues in beta-D-galactosides.</text>
        <dbReference type="EC" id="3.2.1.23"/>
    </reaction>
</comment>
<dbReference type="Proteomes" id="UP000184073">
    <property type="component" value="Unassembled WGS sequence"/>
</dbReference>
<feature type="domain" description="Beta-galactosidase" evidence="17">
    <location>
        <begin position="396"/>
        <end position="574"/>
    </location>
</feature>
<dbReference type="InterPro" id="IPR019801">
    <property type="entry name" value="Glyco_hydro_35_CS"/>
</dbReference>
<dbReference type="SMART" id="SM01029">
    <property type="entry name" value="BetaGal_dom2"/>
    <property type="match status" value="1"/>
</dbReference>
<dbReference type="GO" id="GO:0000272">
    <property type="term" value="P:polysaccharide catabolic process"/>
    <property type="evidence" value="ECO:0007669"/>
    <property type="project" value="UniProtKB-KW"/>
</dbReference>
<dbReference type="Pfam" id="PF13363">
    <property type="entry name" value="BetaGal_dom3"/>
    <property type="match status" value="1"/>
</dbReference>
<evidence type="ECO:0000256" key="8">
    <source>
        <dbReference type="ARBA" id="ARBA00022801"/>
    </source>
</evidence>
<name>A0A1L9P5X7_ASPVE</name>
<dbReference type="InterPro" id="IPR031330">
    <property type="entry name" value="Gly_Hdrlase_35_cat"/>
</dbReference>
<protein>
    <recommendedName>
        <fullName evidence="5 14">Beta-galactosidase</fullName>
        <ecNumber evidence="5 14">3.2.1.23</ecNumber>
    </recommendedName>
</protein>
<dbReference type="InterPro" id="IPR017853">
    <property type="entry name" value="GH"/>
</dbReference>
<dbReference type="Gene3D" id="3.20.20.80">
    <property type="entry name" value="Glycosidases"/>
    <property type="match status" value="1"/>
</dbReference>
<dbReference type="InterPro" id="IPR008979">
    <property type="entry name" value="Galactose-bd-like_sf"/>
</dbReference>
<dbReference type="VEuPathDB" id="FungiDB:ASPVEDRAFT_119060"/>
<dbReference type="OrthoDB" id="1657402at2759"/>
<keyword evidence="11" id="KW-0119">Carbohydrate metabolism</keyword>
<dbReference type="PRINTS" id="PR00742">
    <property type="entry name" value="GLHYDRLASE35"/>
</dbReference>
<dbReference type="PROSITE" id="PS01182">
    <property type="entry name" value="GLYCOSYL_HYDROL_F35"/>
    <property type="match status" value="1"/>
</dbReference>
<dbReference type="STRING" id="1036611.A0A1L9P5X7"/>
<dbReference type="RefSeq" id="XP_040662682.1">
    <property type="nucleotide sequence ID" value="XM_040805665.1"/>
</dbReference>
<comment type="subcellular location">
    <subcellularLocation>
        <location evidence="3">Secreted</location>
    </subcellularLocation>
</comment>
<keyword evidence="6" id="KW-0964">Secreted</keyword>
<dbReference type="Pfam" id="PF13364">
    <property type="entry name" value="BetaGal_ABD2"/>
    <property type="match status" value="2"/>
</dbReference>
<dbReference type="Gene3D" id="2.60.120.260">
    <property type="entry name" value="Galactose-binding domain-like"/>
    <property type="match status" value="2"/>
</dbReference>
<feature type="chain" id="PRO_5013267850" description="Beta-galactosidase" evidence="16">
    <location>
        <begin position="19"/>
        <end position="1013"/>
    </location>
</feature>
<evidence type="ECO:0000256" key="13">
    <source>
        <dbReference type="ARBA" id="ARBA00023326"/>
    </source>
</evidence>
<evidence type="ECO:0000256" key="12">
    <source>
        <dbReference type="ARBA" id="ARBA00023295"/>
    </source>
</evidence>
<evidence type="ECO:0000256" key="2">
    <source>
        <dbReference type="ARBA" id="ARBA00002691"/>
    </source>
</evidence>
<dbReference type="SUPFAM" id="SSF51445">
    <property type="entry name" value="(Trans)glycosidases"/>
    <property type="match status" value="1"/>
</dbReference>
<organism evidence="18 19">
    <name type="scientific">Aspergillus versicolor CBS 583.65</name>
    <dbReference type="NCBI Taxonomy" id="1036611"/>
    <lineage>
        <taxon>Eukaryota</taxon>
        <taxon>Fungi</taxon>
        <taxon>Dikarya</taxon>
        <taxon>Ascomycota</taxon>
        <taxon>Pezizomycotina</taxon>
        <taxon>Eurotiomycetes</taxon>
        <taxon>Eurotiomycetidae</taxon>
        <taxon>Eurotiales</taxon>
        <taxon>Aspergillaceae</taxon>
        <taxon>Aspergillus</taxon>
        <taxon>Aspergillus subgen. Nidulantes</taxon>
    </lineage>
</organism>
<evidence type="ECO:0000256" key="15">
    <source>
        <dbReference type="RuleBase" id="RU003679"/>
    </source>
</evidence>
<feature type="signal peptide" evidence="16">
    <location>
        <begin position="1"/>
        <end position="18"/>
    </location>
</feature>
<dbReference type="AlphaFoldDB" id="A0A1L9P5X7"/>
<keyword evidence="12 14" id="KW-0326">Glycosidase</keyword>
<dbReference type="InterPro" id="IPR025300">
    <property type="entry name" value="BetaGal_jelly_roll_dom"/>
</dbReference>
<proteinExistence type="inferred from homology"/>
<comment type="similarity">
    <text evidence="4 15">Belongs to the glycosyl hydrolase 35 family.</text>
</comment>
<keyword evidence="8 14" id="KW-0378">Hydrolase</keyword>
<evidence type="ECO:0000256" key="4">
    <source>
        <dbReference type="ARBA" id="ARBA00009809"/>
    </source>
</evidence>
<dbReference type="GO" id="GO:0005576">
    <property type="term" value="C:extracellular region"/>
    <property type="evidence" value="ECO:0007669"/>
    <property type="project" value="UniProtKB-SubCell"/>
</dbReference>
<evidence type="ECO:0000256" key="3">
    <source>
        <dbReference type="ARBA" id="ARBA00004613"/>
    </source>
</evidence>
<dbReference type="FunFam" id="2.60.390.10:FF:000001">
    <property type="entry name" value="Beta-galactosidase A"/>
    <property type="match status" value="1"/>
</dbReference>
<dbReference type="PANTHER" id="PTHR23421">
    <property type="entry name" value="BETA-GALACTOSIDASE RELATED"/>
    <property type="match status" value="1"/>
</dbReference>
<dbReference type="InterPro" id="IPR001944">
    <property type="entry name" value="Glycoside_Hdrlase_35"/>
</dbReference>
<accession>A0A1L9P5X7</accession>
<evidence type="ECO:0000259" key="17">
    <source>
        <dbReference type="SMART" id="SM01029"/>
    </source>
</evidence>
<keyword evidence="19" id="KW-1185">Reference proteome</keyword>
<evidence type="ECO:0000256" key="14">
    <source>
        <dbReference type="RuleBase" id="RU000675"/>
    </source>
</evidence>
<keyword evidence="10" id="KW-0325">Glycoprotein</keyword>
<dbReference type="Pfam" id="PF10435">
    <property type="entry name" value="BetaGal_dom2"/>
    <property type="match status" value="1"/>
</dbReference>
<dbReference type="FunFam" id="3.20.20.80:FF:000040">
    <property type="entry name" value="Beta-galactosidase A"/>
    <property type="match status" value="1"/>
</dbReference>
<dbReference type="Pfam" id="PF01301">
    <property type="entry name" value="Glyco_hydro_35"/>
    <property type="match status" value="1"/>
</dbReference>
<dbReference type="GO" id="GO:0004565">
    <property type="term" value="F:beta-galactosidase activity"/>
    <property type="evidence" value="ECO:0007669"/>
    <property type="project" value="UniProtKB-EC"/>
</dbReference>
<evidence type="ECO:0000256" key="1">
    <source>
        <dbReference type="ARBA" id="ARBA00001412"/>
    </source>
</evidence>
<dbReference type="EMBL" id="KV878125">
    <property type="protein sequence ID" value="OJI96919.1"/>
    <property type="molecule type" value="Genomic_DNA"/>
</dbReference>
<dbReference type="Gene3D" id="2.60.390.10">
    <property type="entry name" value="Beta-galactosidase, domain 3"/>
    <property type="match status" value="1"/>
</dbReference>
<evidence type="ECO:0000256" key="9">
    <source>
        <dbReference type="ARBA" id="ARBA00023157"/>
    </source>
</evidence>
<dbReference type="InterPro" id="IPR025972">
    <property type="entry name" value="BetaGal_dom3"/>
</dbReference>
<evidence type="ECO:0000256" key="16">
    <source>
        <dbReference type="SAM" id="SignalP"/>
    </source>
</evidence>
<keyword evidence="7 16" id="KW-0732">Signal</keyword>
<sequence>MRLFSVGAAALLAAQAFGASLTHKLNGFTITEHPDPEKRDLLQKHVTWDDKSIFVNGERVMLFSAEIHPWRRLPVPSLWKDILQKVKALGFNCVSIYVDWSLLEGKPGEYRAEGVFAWEPFFDVAAELGIYLITRPGPYINAEASGGGFPGWLQRVNGTLRSPDKSFLDATENYISHIGALIAKYQITNGGPVILYQPENEYSGACCGAEFPDADYFQYAIDQARRAGIVVPTISNDAYPGGHNAPGTGKGEVDIYGHDNYPLGFDCSNPDIWPEGNLPTDYRDLHLQMSPSTPYSLVEFQAGAFDPWGGPGFEKCAALVNHEFERVFYKNTFSFGVGILSLYMTFGGTNWGNLGHPGGYSSYDYGSPITETREINREKYSELKLLGNFIKSSPSYLLATPGNLTNTTYTNTAALTVTPLIGNDTGSFFVLRHSDYSSQESTSYKLRLPTSAGHVTVPQLGGSLVLNGRDSKVHVTDYDVAGTNILYSTAEVFTWKEFHDGKVLVLYGGSGEHHELAISTNATVKAVEGPQSGISSKQLRNAVVVSWDVEPGRRIIQIGDLKIILLDRNSAYNYWVPQLGTETSIPYGTEKAIAASIIVKAGYLIRNAFVKDHGLHLIADFNATTPIEVIGAPRTAKALFINGKETQHTIDKNGIWKTEIEYSAPEIALPSLENLDWQYLDTLPEVQADYDDSAWPDADLPTKNSIYPLKTPTSLYASDYGFHTGYLLFRGHFTANGKESNFSIQTQGGQAFGSSVWLSGTYLGSWTGNNDYQDNNATYTLPSSLTPGKEYVFTVVVDNMGLNENWIVGEDEMKKPRGILNYKLSGHNASAITWKLTGNLGGEDYADKWRGPLNEGGLYVERHGFHQPYPPSDSHSHTQKWKSASPLDGLKDAGIGFYTASFDLDVPRGWDVPIFFNFANSTTPAPAYRVQLYVNGWQYGKYVNNIGPQTRFPVPEGILNYQGTNWIAVTLWAQESEGARLESFELSHGQPVRTTLDVDLVELEKYRPRKGAY</sequence>
<dbReference type="SUPFAM" id="SSF49785">
    <property type="entry name" value="Galactose-binding domain-like"/>
    <property type="match status" value="2"/>
</dbReference>
<evidence type="ECO:0000256" key="6">
    <source>
        <dbReference type="ARBA" id="ARBA00022525"/>
    </source>
</evidence>
<gene>
    <name evidence="18" type="ORF">ASPVEDRAFT_119060</name>
</gene>
<dbReference type="SUPFAM" id="SSF51011">
    <property type="entry name" value="Glycosyl hydrolase domain"/>
    <property type="match status" value="1"/>
</dbReference>
<evidence type="ECO:0000256" key="11">
    <source>
        <dbReference type="ARBA" id="ARBA00023277"/>
    </source>
</evidence>
<dbReference type="FunFam" id="2.102.20.10:FF:000001">
    <property type="entry name" value="Beta-galactosidase A"/>
    <property type="match status" value="1"/>
</dbReference>
<dbReference type="InterPro" id="IPR018954">
    <property type="entry name" value="Betagal_dom2"/>
</dbReference>
<evidence type="ECO:0000313" key="19">
    <source>
        <dbReference type="Proteomes" id="UP000184073"/>
    </source>
</evidence>
<evidence type="ECO:0000313" key="18">
    <source>
        <dbReference type="EMBL" id="OJI96919.1"/>
    </source>
</evidence>
<dbReference type="InterPro" id="IPR036833">
    <property type="entry name" value="BetaGal_dom3_sf"/>
</dbReference>
<dbReference type="SUPFAM" id="SSF117100">
    <property type="entry name" value="Beta-galactosidase LacA, domain 3"/>
    <property type="match status" value="1"/>
</dbReference>
<keyword evidence="9" id="KW-1015">Disulfide bond</keyword>
<dbReference type="FunFam" id="2.60.120.260:FF:000065">
    <property type="entry name" value="Beta-galactosidase A"/>
    <property type="match status" value="1"/>
</dbReference>
<keyword evidence="13" id="KW-0624">Polysaccharide degradation</keyword>
<evidence type="ECO:0000256" key="7">
    <source>
        <dbReference type="ARBA" id="ARBA00022729"/>
    </source>
</evidence>
<evidence type="ECO:0000256" key="10">
    <source>
        <dbReference type="ARBA" id="ARBA00023180"/>
    </source>
</evidence>
<reference evidence="19" key="1">
    <citation type="journal article" date="2017" name="Genome Biol.">
        <title>Comparative genomics reveals high biological diversity and specific adaptations in the industrially and medically important fungal genus Aspergillus.</title>
        <authorList>
            <person name="de Vries R.P."/>
            <person name="Riley R."/>
            <person name="Wiebenga A."/>
            <person name="Aguilar-Osorio G."/>
            <person name="Amillis S."/>
            <person name="Uchima C.A."/>
            <person name="Anderluh G."/>
            <person name="Asadollahi M."/>
            <person name="Askin M."/>
            <person name="Barry K."/>
            <person name="Battaglia E."/>
            <person name="Bayram O."/>
            <person name="Benocci T."/>
            <person name="Braus-Stromeyer S.A."/>
            <person name="Caldana C."/>
            <person name="Canovas D."/>
            <person name="Cerqueira G.C."/>
            <person name="Chen F."/>
            <person name="Chen W."/>
            <person name="Choi C."/>
            <person name="Clum A."/>
            <person name="Dos Santos R.A."/>
            <person name="Damasio A.R."/>
            <person name="Diallinas G."/>
            <person name="Emri T."/>
            <person name="Fekete E."/>
            <person name="Flipphi M."/>
            <person name="Freyberg S."/>
            <person name="Gallo A."/>
            <person name="Gournas C."/>
            <person name="Habgood R."/>
            <person name="Hainaut M."/>
            <person name="Harispe M.L."/>
            <person name="Henrissat B."/>
            <person name="Hilden K.S."/>
            <person name="Hope R."/>
            <person name="Hossain A."/>
            <person name="Karabika E."/>
            <person name="Karaffa L."/>
            <person name="Karanyi Z."/>
            <person name="Krasevec N."/>
            <person name="Kuo A."/>
            <person name="Kusch H."/>
            <person name="LaButti K."/>
            <person name="Lagendijk E.L."/>
            <person name="Lapidus A."/>
            <person name="Levasseur A."/>
            <person name="Lindquist E."/>
            <person name="Lipzen A."/>
            <person name="Logrieco A.F."/>
            <person name="MacCabe A."/>
            <person name="Maekelae M.R."/>
            <person name="Malavazi I."/>
            <person name="Melin P."/>
            <person name="Meyer V."/>
            <person name="Mielnichuk N."/>
            <person name="Miskei M."/>
            <person name="Molnar A.P."/>
            <person name="Mule G."/>
            <person name="Ngan C.Y."/>
            <person name="Orejas M."/>
            <person name="Orosz E."/>
            <person name="Ouedraogo J.P."/>
            <person name="Overkamp K.M."/>
            <person name="Park H.-S."/>
            <person name="Perrone G."/>
            <person name="Piumi F."/>
            <person name="Punt P.J."/>
            <person name="Ram A.F."/>
            <person name="Ramon A."/>
            <person name="Rauscher S."/>
            <person name="Record E."/>
            <person name="Riano-Pachon D.M."/>
            <person name="Robert V."/>
            <person name="Roehrig J."/>
            <person name="Ruller R."/>
            <person name="Salamov A."/>
            <person name="Salih N.S."/>
            <person name="Samson R.A."/>
            <person name="Sandor E."/>
            <person name="Sanguinetti M."/>
            <person name="Schuetze T."/>
            <person name="Sepcic K."/>
            <person name="Shelest E."/>
            <person name="Sherlock G."/>
            <person name="Sophianopoulou V."/>
            <person name="Squina F.M."/>
            <person name="Sun H."/>
            <person name="Susca A."/>
            <person name="Todd R.B."/>
            <person name="Tsang A."/>
            <person name="Unkles S.E."/>
            <person name="van de Wiele N."/>
            <person name="van Rossen-Uffink D."/>
            <person name="Oliveira J.V."/>
            <person name="Vesth T.C."/>
            <person name="Visser J."/>
            <person name="Yu J.-H."/>
            <person name="Zhou M."/>
            <person name="Andersen M.R."/>
            <person name="Archer D.B."/>
            <person name="Baker S.E."/>
            <person name="Benoit I."/>
            <person name="Brakhage A.A."/>
            <person name="Braus G.H."/>
            <person name="Fischer R."/>
            <person name="Frisvad J.C."/>
            <person name="Goldman G.H."/>
            <person name="Houbraken J."/>
            <person name="Oakley B."/>
            <person name="Pocsi I."/>
            <person name="Scazzocchio C."/>
            <person name="Seiboth B."/>
            <person name="vanKuyk P.A."/>
            <person name="Wortman J."/>
            <person name="Dyer P.S."/>
            <person name="Grigoriev I.V."/>
        </authorList>
    </citation>
    <scope>NUCLEOTIDE SEQUENCE [LARGE SCALE GENOMIC DNA]</scope>
    <source>
        <strain evidence="19">CBS 583.65</strain>
    </source>
</reference>
<dbReference type="EC" id="3.2.1.23" evidence="5 14"/>
<dbReference type="GeneID" id="63721176"/>
<comment type="function">
    <text evidence="2">Cleaves beta-linked terminal galactosyl residues from gangliosides, glycoproteins, and glycosaminoglycans.</text>
</comment>